<evidence type="ECO:0000256" key="1">
    <source>
        <dbReference type="SAM" id="Phobius"/>
    </source>
</evidence>
<feature type="transmembrane region" description="Helical" evidence="1">
    <location>
        <begin position="104"/>
        <end position="126"/>
    </location>
</feature>
<gene>
    <name evidence="2" type="ORF">BBK36DRAFT_16478</name>
</gene>
<organism evidence="2 3">
    <name type="scientific">Trichoderma citrinoviride</name>
    <dbReference type="NCBI Taxonomy" id="58853"/>
    <lineage>
        <taxon>Eukaryota</taxon>
        <taxon>Fungi</taxon>
        <taxon>Dikarya</taxon>
        <taxon>Ascomycota</taxon>
        <taxon>Pezizomycotina</taxon>
        <taxon>Sordariomycetes</taxon>
        <taxon>Hypocreomycetidae</taxon>
        <taxon>Hypocreales</taxon>
        <taxon>Hypocreaceae</taxon>
        <taxon>Trichoderma</taxon>
    </lineage>
</organism>
<proteinExistence type="predicted"/>
<keyword evidence="1" id="KW-1133">Transmembrane helix</keyword>
<feature type="transmembrane region" description="Helical" evidence="1">
    <location>
        <begin position="67"/>
        <end position="92"/>
    </location>
</feature>
<sequence>MSLYNRRPSAIPDLEAAMPDPKAAGEVIYDGVFVDVGSRGYDIQSRILGIPDHLGLFQRGAPGRNGFLGMLIVSFFGAFIWSLVGFMFYVVWLLLVAQPMGPAAAAMVYGFMLGFLFLAALTMTGLDNVDRRWRRRQLLLKMEKEVRERNGRGVV</sequence>
<keyword evidence="1" id="KW-0472">Membrane</keyword>
<evidence type="ECO:0000313" key="2">
    <source>
        <dbReference type="EMBL" id="PTB70853.1"/>
    </source>
</evidence>
<keyword evidence="1" id="KW-0812">Transmembrane</keyword>
<reference evidence="3" key="1">
    <citation type="submission" date="2016-07" db="EMBL/GenBank/DDBJ databases">
        <title>Multiple horizontal gene transfer events from other fungi enriched the ability of initially mycotrophic Trichoderma (Ascomycota) to feed on dead plant biomass.</title>
        <authorList>
            <consortium name="DOE Joint Genome Institute"/>
            <person name="Atanasova L."/>
            <person name="Chenthamara K."/>
            <person name="Zhang J."/>
            <person name="Grujic M."/>
            <person name="Henrissat B."/>
            <person name="Kuo A."/>
            <person name="Aerts A."/>
            <person name="Salamov A."/>
            <person name="Lipzen A."/>
            <person name="Labutti K."/>
            <person name="Barry K."/>
            <person name="Miao Y."/>
            <person name="Rahimi M.J."/>
            <person name="Shen Q."/>
            <person name="Grigoriev I.V."/>
            <person name="Kubicek C.P."/>
            <person name="Druzhinina I.S."/>
        </authorList>
    </citation>
    <scope>NUCLEOTIDE SEQUENCE [LARGE SCALE GENOMIC DNA]</scope>
    <source>
        <strain evidence="3">TUCIM 6016</strain>
    </source>
</reference>
<dbReference type="Proteomes" id="UP000241546">
    <property type="component" value="Unassembled WGS sequence"/>
</dbReference>
<dbReference type="GeneID" id="36605882"/>
<keyword evidence="3" id="KW-1185">Reference proteome</keyword>
<accession>A0A2T4BNF4</accession>
<name>A0A2T4BNF4_9HYPO</name>
<dbReference type="RefSeq" id="XP_024754173.1">
    <property type="nucleotide sequence ID" value="XM_024897764.1"/>
</dbReference>
<dbReference type="EMBL" id="KZ680207">
    <property type="protein sequence ID" value="PTB70853.1"/>
    <property type="molecule type" value="Genomic_DNA"/>
</dbReference>
<protein>
    <submittedName>
        <fullName evidence="2">Uncharacterized protein</fullName>
    </submittedName>
</protein>
<evidence type="ECO:0000313" key="3">
    <source>
        <dbReference type="Proteomes" id="UP000241546"/>
    </source>
</evidence>
<dbReference type="AlphaFoldDB" id="A0A2T4BNF4"/>
<dbReference type="OrthoDB" id="4897733at2759"/>